<protein>
    <submittedName>
        <fullName evidence="1">Uncharacterized protein</fullName>
    </submittedName>
</protein>
<dbReference type="EMBL" id="CAADGD010000178">
    <property type="protein sequence ID" value="VFK73244.1"/>
    <property type="molecule type" value="Genomic_DNA"/>
</dbReference>
<evidence type="ECO:0000313" key="1">
    <source>
        <dbReference type="EMBL" id="VFK65446.1"/>
    </source>
</evidence>
<organism evidence="1">
    <name type="scientific">Candidatus Kentrum sp. UNK</name>
    <dbReference type="NCBI Taxonomy" id="2126344"/>
    <lineage>
        <taxon>Bacteria</taxon>
        <taxon>Pseudomonadati</taxon>
        <taxon>Pseudomonadota</taxon>
        <taxon>Gammaproteobacteria</taxon>
        <taxon>Candidatus Kentrum</taxon>
    </lineage>
</organism>
<evidence type="ECO:0000313" key="2">
    <source>
        <dbReference type="EMBL" id="VFK73244.1"/>
    </source>
</evidence>
<accession>A0A451AHE5</accession>
<dbReference type="AlphaFoldDB" id="A0A451AHE5"/>
<proteinExistence type="predicted"/>
<name>A0A451AHE5_9GAMM</name>
<sequence length="60" mass="7100">MLSAAFLVSVMLSWVSENKFRKNRRPRKGHPAWLLLLCANMFTYRKNKNYWGPIGCRVDK</sequence>
<reference evidence="1" key="1">
    <citation type="submission" date="2019-02" db="EMBL/GenBank/DDBJ databases">
        <authorList>
            <person name="Gruber-Vodicka R. H."/>
            <person name="Seah K. B. B."/>
        </authorList>
    </citation>
    <scope>NUCLEOTIDE SEQUENCE</scope>
    <source>
        <strain evidence="2">BECK_BY19</strain>
        <strain evidence="1">BECK_BY8</strain>
    </source>
</reference>
<dbReference type="EMBL" id="CAADFZ010000063">
    <property type="protein sequence ID" value="VFK65446.1"/>
    <property type="molecule type" value="Genomic_DNA"/>
</dbReference>
<gene>
    <name evidence="1" type="ORF">BECKUNK1418G_GA0071005_10635</name>
    <name evidence="2" type="ORF">BECKUNK1418H_GA0071006_11781</name>
</gene>